<name>A0ABV8BYX0_9PSEU</name>
<keyword evidence="4" id="KW-1185">Reference proteome</keyword>
<evidence type="ECO:0000313" key="4">
    <source>
        <dbReference type="Proteomes" id="UP001595690"/>
    </source>
</evidence>
<reference evidence="4" key="1">
    <citation type="journal article" date="2019" name="Int. J. Syst. Evol. Microbiol.">
        <title>The Global Catalogue of Microorganisms (GCM) 10K type strain sequencing project: providing services to taxonomists for standard genome sequencing and annotation.</title>
        <authorList>
            <consortium name="The Broad Institute Genomics Platform"/>
            <consortium name="The Broad Institute Genome Sequencing Center for Infectious Disease"/>
            <person name="Wu L."/>
            <person name="Ma J."/>
        </authorList>
    </citation>
    <scope>NUCLEOTIDE SEQUENCE [LARGE SCALE GENOMIC DNA]</scope>
    <source>
        <strain evidence="4">CGMCC 4.7405</strain>
    </source>
</reference>
<feature type="signal peptide" evidence="2">
    <location>
        <begin position="1"/>
        <end position="32"/>
    </location>
</feature>
<proteinExistence type="predicted"/>
<feature type="region of interest" description="Disordered" evidence="1">
    <location>
        <begin position="318"/>
        <end position="339"/>
    </location>
</feature>
<feature type="chain" id="PRO_5046477357" description="DNRLRE domain-containing protein" evidence="2">
    <location>
        <begin position="33"/>
        <end position="775"/>
    </location>
</feature>
<keyword evidence="2" id="KW-0732">Signal</keyword>
<accession>A0ABV8BYX0</accession>
<evidence type="ECO:0008006" key="5">
    <source>
        <dbReference type="Google" id="ProtNLM"/>
    </source>
</evidence>
<gene>
    <name evidence="3" type="ORF">ACFOWZ_25945</name>
</gene>
<evidence type="ECO:0000256" key="2">
    <source>
        <dbReference type="SAM" id="SignalP"/>
    </source>
</evidence>
<comment type="caution">
    <text evidence="3">The sequence shown here is derived from an EMBL/GenBank/DDBJ whole genome shotgun (WGS) entry which is preliminary data.</text>
</comment>
<protein>
    <recommendedName>
        <fullName evidence="5">DNRLRE domain-containing protein</fullName>
    </recommendedName>
</protein>
<dbReference type="EMBL" id="JBHRZI010000021">
    <property type="protein sequence ID" value="MFC3894938.1"/>
    <property type="molecule type" value="Genomic_DNA"/>
</dbReference>
<evidence type="ECO:0000313" key="3">
    <source>
        <dbReference type="EMBL" id="MFC3894938.1"/>
    </source>
</evidence>
<dbReference type="Proteomes" id="UP001595690">
    <property type="component" value="Unassembled WGS sequence"/>
</dbReference>
<dbReference type="RefSeq" id="WP_382376487.1">
    <property type="nucleotide sequence ID" value="NZ_JBHRZI010000021.1"/>
</dbReference>
<feature type="compositionally biased region" description="Gly residues" evidence="1">
    <location>
        <begin position="329"/>
        <end position="338"/>
    </location>
</feature>
<organism evidence="3 4">
    <name type="scientific">Lentzea rhizosphaerae</name>
    <dbReference type="NCBI Taxonomy" id="2041025"/>
    <lineage>
        <taxon>Bacteria</taxon>
        <taxon>Bacillati</taxon>
        <taxon>Actinomycetota</taxon>
        <taxon>Actinomycetes</taxon>
        <taxon>Pseudonocardiales</taxon>
        <taxon>Pseudonocardiaceae</taxon>
        <taxon>Lentzea</taxon>
    </lineage>
</organism>
<evidence type="ECO:0000256" key="1">
    <source>
        <dbReference type="SAM" id="MobiDB-lite"/>
    </source>
</evidence>
<sequence>MRSSGRPWRGAGALVAALVAGLVVVVPGTAHAAQQPNWATSSPVRWVTTDSKQPHKSITTGDARVGAWRDDRHHIGKSYFTFDLSRFKGTQLFTASLRTPEKAANDCTKPRSTQLWVVKPQERITWANQPWEITNIAPTANEDCVSPWVTWNVVEPIKKALERGRTEITFALRIAEPVQGKVEYGRTYDPAAVLSTTFNTPPGVPTDLQVGNGTCDPATNFFSDAQPAVSAIAHDADGTYGLEGRLAFWPVAAPEQRVESGLLWAGSGYLNGWFPAGMVKDGGVYAFAARTEDGFATSEWSAPCQFTADFTPPATAPAISSTTYRENGGPPGDGGEGIPGDFTFDAKGDEEVIAFEYGGLGFRGGRVNADAPGGKATVSITPTTDGPLYISVTGIDRAGHRSPGTSYRFWVRTTAPFVEVPLFDIGVPRDFVFTANQDGATQFVYQLDDGAEQTVPVGEDRKGRKTVTFTEQGEERHEIKVWTVNAAGTRSGDSERSFSVNLFRPDVEVDPWDGVVGQTRTVTVSTGRTGVVSYVYKVGDEPEKQLPANANGSLTFEYTPTAKGDFAMRVASINAAGVRSGWGTGEFLAEAPAPDVTSNDYKYEPGGAPGQTGTFTFSSPRLPVVSYKYKFDDEPWQSTTGTQVQWAPKKPGYHYLHVMGVTAGGVESDERSYMFQVKAALPVVTSPQYPDGGPVTARPGEPIEFVVTPALAGSREVLWNIAFNPPQVVPVGEDGKARFTVTLPSSGTFSLTVSSRTPDGVVSGNLERSYFVPQQ</sequence>